<accession>A0ABR0BDR6</accession>
<protein>
    <submittedName>
        <fullName evidence="2">Uncharacterized protein</fullName>
    </submittedName>
</protein>
<sequence>MPESSKMEKHVNAGYVRLSDSPAVTKITTPGEKNKHVPAASPGDIANNMSQKQHDDNMSMVKEALLGRGSVQLH</sequence>
<comment type="caution">
    <text evidence="2">The sequence shown here is derived from an EMBL/GenBank/DDBJ whole genome shotgun (WGS) entry which is preliminary data.</text>
</comment>
<name>A0ABR0BDR6_PURLI</name>
<feature type="region of interest" description="Disordered" evidence="1">
    <location>
        <begin position="22"/>
        <end position="54"/>
    </location>
</feature>
<evidence type="ECO:0000313" key="3">
    <source>
        <dbReference type="Proteomes" id="UP001287286"/>
    </source>
</evidence>
<organism evidence="2 3">
    <name type="scientific">Purpureocillium lilacinum</name>
    <name type="common">Paecilomyces lilacinus</name>
    <dbReference type="NCBI Taxonomy" id="33203"/>
    <lineage>
        <taxon>Eukaryota</taxon>
        <taxon>Fungi</taxon>
        <taxon>Dikarya</taxon>
        <taxon>Ascomycota</taxon>
        <taxon>Pezizomycotina</taxon>
        <taxon>Sordariomycetes</taxon>
        <taxon>Hypocreomycetidae</taxon>
        <taxon>Hypocreales</taxon>
        <taxon>Ophiocordycipitaceae</taxon>
        <taxon>Purpureocillium</taxon>
    </lineage>
</organism>
<evidence type="ECO:0000313" key="2">
    <source>
        <dbReference type="EMBL" id="KAK4070012.1"/>
    </source>
</evidence>
<proteinExistence type="predicted"/>
<keyword evidence="3" id="KW-1185">Reference proteome</keyword>
<gene>
    <name evidence="2" type="ORF">Purlil1_13588</name>
</gene>
<reference evidence="2 3" key="1">
    <citation type="journal article" date="2024" name="Microbiol. Resour. Announc.">
        <title>Genome annotations for the ascomycete fungi Trichoderma harzianum, Trichoderma aggressivum, and Purpureocillium lilacinum.</title>
        <authorList>
            <person name="Beijen E.P.W."/>
            <person name="Ohm R.A."/>
        </authorList>
    </citation>
    <scope>NUCLEOTIDE SEQUENCE [LARGE SCALE GENOMIC DNA]</scope>
    <source>
        <strain evidence="2 3">CBS 150709</strain>
    </source>
</reference>
<evidence type="ECO:0000256" key="1">
    <source>
        <dbReference type="SAM" id="MobiDB-lite"/>
    </source>
</evidence>
<dbReference type="EMBL" id="JAWRVI010000251">
    <property type="protein sequence ID" value="KAK4070012.1"/>
    <property type="molecule type" value="Genomic_DNA"/>
</dbReference>
<dbReference type="Proteomes" id="UP001287286">
    <property type="component" value="Unassembled WGS sequence"/>
</dbReference>